<comment type="subcellular location">
    <subcellularLocation>
        <location evidence="2">Cell membrane</location>
        <topology evidence="2">Multi-pass membrane protein</topology>
    </subcellularLocation>
</comment>
<dbReference type="Pfam" id="PF00512">
    <property type="entry name" value="HisKA"/>
    <property type="match status" value="1"/>
</dbReference>
<dbReference type="GO" id="GO:0030295">
    <property type="term" value="F:protein kinase activator activity"/>
    <property type="evidence" value="ECO:0007669"/>
    <property type="project" value="TreeGrafter"/>
</dbReference>
<evidence type="ECO:0000256" key="6">
    <source>
        <dbReference type="ARBA" id="ARBA00022679"/>
    </source>
</evidence>
<evidence type="ECO:0000256" key="7">
    <source>
        <dbReference type="ARBA" id="ARBA00022692"/>
    </source>
</evidence>
<dbReference type="PROSITE" id="PS50109">
    <property type="entry name" value="HIS_KIN"/>
    <property type="match status" value="1"/>
</dbReference>
<dbReference type="InterPro" id="IPR050351">
    <property type="entry name" value="BphY/WalK/GraS-like"/>
</dbReference>
<evidence type="ECO:0000313" key="17">
    <source>
        <dbReference type="EMBL" id="TXC69178.1"/>
    </source>
</evidence>
<feature type="transmembrane region" description="Helical" evidence="14">
    <location>
        <begin position="105"/>
        <end position="130"/>
    </location>
</feature>
<dbReference type="GO" id="GO:0007234">
    <property type="term" value="P:osmosensory signaling via phosphorelay pathway"/>
    <property type="evidence" value="ECO:0007669"/>
    <property type="project" value="TreeGrafter"/>
</dbReference>
<dbReference type="EC" id="2.7.13.3" evidence="3"/>
<dbReference type="InterPro" id="IPR036097">
    <property type="entry name" value="HisK_dim/P_sf"/>
</dbReference>
<dbReference type="Pfam" id="PF02518">
    <property type="entry name" value="HATPase_c"/>
    <property type="match status" value="1"/>
</dbReference>
<keyword evidence="18" id="KW-1185">Reference proteome</keyword>
<accession>A0A5C6UBJ2</accession>
<name>A0A5C6UBJ2_9SPHN</name>
<keyword evidence="5" id="KW-0597">Phosphoprotein</keyword>
<dbReference type="Gene3D" id="6.10.340.10">
    <property type="match status" value="1"/>
</dbReference>
<dbReference type="SMART" id="SM00387">
    <property type="entry name" value="HATPase_c"/>
    <property type="match status" value="1"/>
</dbReference>
<feature type="transmembrane region" description="Helical" evidence="14">
    <location>
        <begin position="31"/>
        <end position="53"/>
    </location>
</feature>
<evidence type="ECO:0000259" key="15">
    <source>
        <dbReference type="PROSITE" id="PS50109"/>
    </source>
</evidence>
<dbReference type="SUPFAM" id="SSF55785">
    <property type="entry name" value="PYP-like sensor domain (PAS domain)"/>
    <property type="match status" value="1"/>
</dbReference>
<dbReference type="SUPFAM" id="SSF55874">
    <property type="entry name" value="ATPase domain of HSP90 chaperone/DNA topoisomerase II/histidine kinase"/>
    <property type="match status" value="1"/>
</dbReference>
<keyword evidence="13 14" id="KW-0472">Membrane</keyword>
<dbReference type="CDD" id="cd06225">
    <property type="entry name" value="HAMP"/>
    <property type="match status" value="1"/>
</dbReference>
<dbReference type="SUPFAM" id="SSF47384">
    <property type="entry name" value="Homodimeric domain of signal transducing histidine kinase"/>
    <property type="match status" value="1"/>
</dbReference>
<evidence type="ECO:0000256" key="14">
    <source>
        <dbReference type="SAM" id="Phobius"/>
    </source>
</evidence>
<evidence type="ECO:0000256" key="12">
    <source>
        <dbReference type="ARBA" id="ARBA00023012"/>
    </source>
</evidence>
<dbReference type="EMBL" id="VOPY01000002">
    <property type="protein sequence ID" value="TXC69178.1"/>
    <property type="molecule type" value="Genomic_DNA"/>
</dbReference>
<evidence type="ECO:0000256" key="13">
    <source>
        <dbReference type="ARBA" id="ARBA00023136"/>
    </source>
</evidence>
<keyword evidence="4" id="KW-1003">Cell membrane</keyword>
<evidence type="ECO:0000256" key="2">
    <source>
        <dbReference type="ARBA" id="ARBA00004651"/>
    </source>
</evidence>
<dbReference type="SUPFAM" id="SSF158472">
    <property type="entry name" value="HAMP domain-like"/>
    <property type="match status" value="1"/>
</dbReference>
<dbReference type="PANTHER" id="PTHR42878">
    <property type="entry name" value="TWO-COMPONENT HISTIDINE KINASE"/>
    <property type="match status" value="1"/>
</dbReference>
<dbReference type="InterPro" id="IPR003594">
    <property type="entry name" value="HATPase_dom"/>
</dbReference>
<feature type="domain" description="HAMP" evidence="16">
    <location>
        <begin position="332"/>
        <end position="385"/>
    </location>
</feature>
<comment type="caution">
    <text evidence="17">The sequence shown here is derived from an EMBL/GenBank/DDBJ whole genome shotgun (WGS) entry which is preliminary data.</text>
</comment>
<dbReference type="Gene3D" id="3.30.450.20">
    <property type="entry name" value="PAS domain"/>
    <property type="match status" value="1"/>
</dbReference>
<dbReference type="Proteomes" id="UP000321129">
    <property type="component" value="Unassembled WGS sequence"/>
</dbReference>
<keyword evidence="12" id="KW-0902">Two-component regulatory system</keyword>
<evidence type="ECO:0000256" key="5">
    <source>
        <dbReference type="ARBA" id="ARBA00022553"/>
    </source>
</evidence>
<dbReference type="CDD" id="cd00082">
    <property type="entry name" value="HisKA"/>
    <property type="match status" value="1"/>
</dbReference>
<dbReference type="InterPro" id="IPR003661">
    <property type="entry name" value="HisK_dim/P_dom"/>
</dbReference>
<feature type="transmembrane region" description="Helical" evidence="14">
    <location>
        <begin position="65"/>
        <end position="84"/>
    </location>
</feature>
<protein>
    <recommendedName>
        <fullName evidence="3">histidine kinase</fullName>
        <ecNumber evidence="3">2.7.13.3</ecNumber>
    </recommendedName>
</protein>
<dbReference type="PROSITE" id="PS50885">
    <property type="entry name" value="HAMP"/>
    <property type="match status" value="1"/>
</dbReference>
<keyword evidence="9" id="KW-0418">Kinase</keyword>
<reference evidence="17 18" key="1">
    <citation type="submission" date="2019-08" db="EMBL/GenBank/DDBJ databases">
        <title>Sphingorhabdus soil sp. nov., isolated from arctic soil.</title>
        <authorList>
            <person name="Liu Y."/>
        </authorList>
    </citation>
    <scope>NUCLEOTIDE SEQUENCE [LARGE SCALE GENOMIC DNA]</scope>
    <source>
        <strain evidence="17 18">D-2Q-5-6</strain>
    </source>
</reference>
<dbReference type="PRINTS" id="PR00344">
    <property type="entry name" value="BCTRLSENSOR"/>
</dbReference>
<keyword evidence="11 14" id="KW-1133">Transmembrane helix</keyword>
<evidence type="ECO:0000259" key="16">
    <source>
        <dbReference type="PROSITE" id="PS50885"/>
    </source>
</evidence>
<evidence type="ECO:0000256" key="4">
    <source>
        <dbReference type="ARBA" id="ARBA00022475"/>
    </source>
</evidence>
<dbReference type="InterPro" id="IPR005467">
    <property type="entry name" value="His_kinase_dom"/>
</dbReference>
<dbReference type="GO" id="GO:0005886">
    <property type="term" value="C:plasma membrane"/>
    <property type="evidence" value="ECO:0007669"/>
    <property type="project" value="UniProtKB-SubCell"/>
</dbReference>
<evidence type="ECO:0000256" key="1">
    <source>
        <dbReference type="ARBA" id="ARBA00000085"/>
    </source>
</evidence>
<dbReference type="InterPro" id="IPR045671">
    <property type="entry name" value="NtrY-like_N"/>
</dbReference>
<evidence type="ECO:0000256" key="10">
    <source>
        <dbReference type="ARBA" id="ARBA00022840"/>
    </source>
</evidence>
<dbReference type="InterPro" id="IPR003660">
    <property type="entry name" value="HAMP_dom"/>
</dbReference>
<evidence type="ECO:0000256" key="3">
    <source>
        <dbReference type="ARBA" id="ARBA00012438"/>
    </source>
</evidence>
<dbReference type="RefSeq" id="WP_147123132.1">
    <property type="nucleotide sequence ID" value="NZ_VOPY01000002.1"/>
</dbReference>
<keyword evidence="7 14" id="KW-0812">Transmembrane</keyword>
<dbReference type="PANTHER" id="PTHR42878:SF7">
    <property type="entry name" value="SENSOR HISTIDINE KINASE GLRK"/>
    <property type="match status" value="1"/>
</dbReference>
<evidence type="ECO:0000256" key="9">
    <source>
        <dbReference type="ARBA" id="ARBA00022777"/>
    </source>
</evidence>
<dbReference type="Pfam" id="PF19312">
    <property type="entry name" value="NtrY_N"/>
    <property type="match status" value="1"/>
</dbReference>
<dbReference type="Pfam" id="PF00672">
    <property type="entry name" value="HAMP"/>
    <property type="match status" value="1"/>
</dbReference>
<dbReference type="Gene3D" id="1.10.287.130">
    <property type="match status" value="1"/>
</dbReference>
<dbReference type="SMART" id="SM00304">
    <property type="entry name" value="HAMP"/>
    <property type="match status" value="1"/>
</dbReference>
<feature type="domain" description="Histidine kinase" evidence="15">
    <location>
        <begin position="511"/>
        <end position="724"/>
    </location>
</feature>
<dbReference type="GO" id="GO:0000156">
    <property type="term" value="F:phosphorelay response regulator activity"/>
    <property type="evidence" value="ECO:0007669"/>
    <property type="project" value="TreeGrafter"/>
</dbReference>
<evidence type="ECO:0000313" key="18">
    <source>
        <dbReference type="Proteomes" id="UP000321129"/>
    </source>
</evidence>
<dbReference type="GO" id="GO:0005524">
    <property type="term" value="F:ATP binding"/>
    <property type="evidence" value="ECO:0007669"/>
    <property type="project" value="UniProtKB-KW"/>
</dbReference>
<dbReference type="InterPro" id="IPR035965">
    <property type="entry name" value="PAS-like_dom_sf"/>
</dbReference>
<dbReference type="PIRSF" id="PIRSF037532">
    <property type="entry name" value="STHK_NtrY"/>
    <property type="match status" value="1"/>
</dbReference>
<gene>
    <name evidence="17" type="ORF">FSZ31_09675</name>
</gene>
<evidence type="ECO:0000256" key="8">
    <source>
        <dbReference type="ARBA" id="ARBA00022741"/>
    </source>
</evidence>
<dbReference type="SMART" id="SM00388">
    <property type="entry name" value="HisKA"/>
    <property type="match status" value="1"/>
</dbReference>
<comment type="catalytic activity">
    <reaction evidence="1">
        <text>ATP + protein L-histidine = ADP + protein N-phospho-L-histidine.</text>
        <dbReference type="EC" id="2.7.13.3"/>
    </reaction>
</comment>
<dbReference type="OrthoDB" id="9776727at2"/>
<evidence type="ECO:0000256" key="11">
    <source>
        <dbReference type="ARBA" id="ARBA00022989"/>
    </source>
</evidence>
<dbReference type="Gene3D" id="3.30.565.10">
    <property type="entry name" value="Histidine kinase-like ATPase, C-terminal domain"/>
    <property type="match status" value="1"/>
</dbReference>
<keyword evidence="10" id="KW-0067">ATP-binding</keyword>
<dbReference type="InterPro" id="IPR004358">
    <property type="entry name" value="Sig_transdc_His_kin-like_C"/>
</dbReference>
<dbReference type="InterPro" id="IPR036890">
    <property type="entry name" value="HATPase_C_sf"/>
</dbReference>
<keyword evidence="8" id="KW-0547">Nucleotide-binding</keyword>
<organism evidence="17 18">
    <name type="scientific">Flavisphingopyxis soli</name>
    <dbReference type="NCBI Taxonomy" id="2601267"/>
    <lineage>
        <taxon>Bacteria</taxon>
        <taxon>Pseudomonadati</taxon>
        <taxon>Pseudomonadota</taxon>
        <taxon>Alphaproteobacteria</taxon>
        <taxon>Sphingomonadales</taxon>
        <taxon>Sphingopyxidaceae</taxon>
        <taxon>Flavisphingopyxis</taxon>
    </lineage>
</organism>
<keyword evidence="6" id="KW-0808">Transferase</keyword>
<dbReference type="GO" id="GO:0000155">
    <property type="term" value="F:phosphorelay sensor kinase activity"/>
    <property type="evidence" value="ECO:0007669"/>
    <property type="project" value="InterPro"/>
</dbReference>
<dbReference type="InterPro" id="IPR017232">
    <property type="entry name" value="NtrY"/>
</dbReference>
<sequence length="746" mass="81139">MDGQNATPVARAGWLHRTTTILQDRLPPARIVEFVTLATMVAMAAISYFVVMAKGQSGALLTPPLVAVLLVANLVPAMALMVLLGRRIARRRTPHAQTGRHSLHVRLVALFSLVAAVPTLLVAIFASLLFQYGVDFWFSDRSRGMLENAASLAQGYYDENVNAVRDNTPQMAKDLAQWSQRSPIGSSDFTDYYLYQMVARNLTRSAIIQIGDDGIARALSLIDPENREADNLIPPDVANRLMAGEGVIVVADSNRIAAATLFDRERRIFLYASRDANSLGLNQIETAQAVLTDYNALFARSRQLQLQFNLSIYIVSLILVGFAVWTALVVADRLVRPITELVTAARRVASGDLEARVEHSAQPDEIGALSTAFNRMTEQLGVQTRALLDANSQIESRRALIEAVLSGVSAGVLSIGRDGRVQLLNVGAQDLLDTDQERAVGQTLASLRPELADVVASGDKRAIVNIGSGADERTLAVRVSSDHQGHVVTFEDITQQLTDQRRAAWADVARRIAHEIKNPLTPIQLAAERLQRRYGRTIEDDGTFAKLTGTIVRQVGDLRRMVDEFSSFARMPKPVFHAENLVDIVRQAVFLHEVAHPEIDFSLASADDLRPVVCDRRQLTQALTNVVKNAVEAIQRNPKSSDKTIEVSLVESGSTLVIGVADSGVGLPQQRDTLVEPYMTTREGGTGLGLAIVKKIVEDHKGTIAFSDRDGGGALVAIIFDRDQLAALGSDADATGAEDDETQQGS</sequence>
<proteinExistence type="predicted"/>
<dbReference type="AlphaFoldDB" id="A0A5C6UBJ2"/>